<organism evidence="10 11">
    <name type="scientific">Neorickettsia helminthoeca str. Oregon</name>
    <dbReference type="NCBI Taxonomy" id="1286528"/>
    <lineage>
        <taxon>Bacteria</taxon>
        <taxon>Pseudomonadati</taxon>
        <taxon>Pseudomonadota</taxon>
        <taxon>Alphaproteobacteria</taxon>
        <taxon>Rickettsiales</taxon>
        <taxon>Anaplasmataceae</taxon>
        <taxon>Neorickettsia</taxon>
    </lineage>
</organism>
<dbReference type="InterPro" id="IPR004692">
    <property type="entry name" value="SecG"/>
</dbReference>
<keyword evidence="9" id="KW-1003">Cell membrane</keyword>
<evidence type="ECO:0000256" key="2">
    <source>
        <dbReference type="ARBA" id="ARBA00008445"/>
    </source>
</evidence>
<keyword evidence="5 9" id="KW-0653">Protein transport</keyword>
<feature type="transmembrane region" description="Helical" evidence="9">
    <location>
        <begin position="49"/>
        <end position="68"/>
    </location>
</feature>
<comment type="similarity">
    <text evidence="2 9">Belongs to the SecG family.</text>
</comment>
<keyword evidence="11" id="KW-1185">Reference proteome</keyword>
<dbReference type="KEGG" id="nhm:NHE_0832"/>
<dbReference type="GO" id="GO:0009306">
    <property type="term" value="P:protein secretion"/>
    <property type="evidence" value="ECO:0007669"/>
    <property type="project" value="UniProtKB-UniRule"/>
</dbReference>
<dbReference type="RefSeq" id="WP_038560112.1">
    <property type="nucleotide sequence ID" value="NZ_CP007481.1"/>
</dbReference>
<comment type="function">
    <text evidence="9">Involved in protein export. Participates in an early event of protein translocation.</text>
</comment>
<gene>
    <name evidence="10" type="primary">secG</name>
    <name evidence="10" type="ORF">NHE_0832</name>
</gene>
<evidence type="ECO:0000256" key="5">
    <source>
        <dbReference type="ARBA" id="ARBA00022927"/>
    </source>
</evidence>
<evidence type="ECO:0000256" key="4">
    <source>
        <dbReference type="ARBA" id="ARBA00022692"/>
    </source>
</evidence>
<evidence type="ECO:0000256" key="1">
    <source>
        <dbReference type="ARBA" id="ARBA00004141"/>
    </source>
</evidence>
<dbReference type="GO" id="GO:0015450">
    <property type="term" value="F:protein-transporting ATPase activity"/>
    <property type="evidence" value="ECO:0007669"/>
    <property type="project" value="UniProtKB-UniRule"/>
</dbReference>
<dbReference type="Pfam" id="PF03840">
    <property type="entry name" value="SecG"/>
    <property type="match status" value="1"/>
</dbReference>
<comment type="subcellular location">
    <subcellularLocation>
        <location evidence="9">Cell membrane</location>
        <topology evidence="9">Multi-pass membrane protein</topology>
    </subcellularLocation>
    <subcellularLocation>
        <location evidence="1">Membrane</location>
        <topology evidence="1">Multi-pass membrane protein</topology>
    </subcellularLocation>
</comment>
<evidence type="ECO:0000256" key="7">
    <source>
        <dbReference type="ARBA" id="ARBA00023010"/>
    </source>
</evidence>
<sequence>MLFLIVLQFVVAVLLVLLVLFQNSGSSVTGAFASKHGGMSTVGGVSGLAAKITWVLLFVFFLNTVLLGRLNFSSNVSTIANEVEEGAFKRTLEARLEQSKDGNSASG</sequence>
<dbReference type="PRINTS" id="PR01651">
    <property type="entry name" value="SECGEXPORT"/>
</dbReference>
<evidence type="ECO:0000313" key="11">
    <source>
        <dbReference type="Proteomes" id="UP000023755"/>
    </source>
</evidence>
<dbReference type="Proteomes" id="UP000023755">
    <property type="component" value="Chromosome"/>
</dbReference>
<reference evidence="10 11" key="1">
    <citation type="submission" date="2014-03" db="EMBL/GenBank/DDBJ databases">
        <title>Sequencing and Comparison of Genomes and Transcriptome Profiles of Human Ehrlichiosis Agents.</title>
        <authorList>
            <person name="Lin M."/>
            <person name="Daugherty S.C."/>
            <person name="Nagaraj S."/>
            <person name="Cheng Z."/>
            <person name="Xiong Q."/>
            <person name="Lin F.-Y."/>
            <person name="Sengamalay N."/>
            <person name="Ott S."/>
            <person name="Godinez A."/>
            <person name="Tallon L.J."/>
            <person name="Sadzewicz L."/>
            <person name="Fraser C.M."/>
            <person name="Dunning Hotopp J.C."/>
            <person name="Rikihisa Y."/>
        </authorList>
    </citation>
    <scope>NUCLEOTIDE SEQUENCE [LARGE SCALE GENOMIC DNA]</scope>
    <source>
        <strain evidence="10 11">Oregon</strain>
    </source>
</reference>
<evidence type="ECO:0000256" key="9">
    <source>
        <dbReference type="RuleBase" id="RU365087"/>
    </source>
</evidence>
<keyword evidence="3 9" id="KW-0813">Transport</keyword>
<keyword evidence="6 9" id="KW-1133">Transmembrane helix</keyword>
<evidence type="ECO:0000256" key="6">
    <source>
        <dbReference type="ARBA" id="ARBA00022989"/>
    </source>
</evidence>
<dbReference type="NCBIfam" id="TIGR00810">
    <property type="entry name" value="secG"/>
    <property type="match status" value="1"/>
</dbReference>
<comment type="caution">
    <text evidence="9">Lacks conserved residue(s) required for the propagation of feature annotation.</text>
</comment>
<dbReference type="STRING" id="1286528.NHE_0832"/>
<evidence type="ECO:0000313" key="10">
    <source>
        <dbReference type="EMBL" id="AHX11754.1"/>
    </source>
</evidence>
<dbReference type="GO" id="GO:0005886">
    <property type="term" value="C:plasma membrane"/>
    <property type="evidence" value="ECO:0007669"/>
    <property type="project" value="UniProtKB-SubCell"/>
</dbReference>
<dbReference type="HOGENOM" id="CLU_2207221_0_0_5"/>
<keyword evidence="4 9" id="KW-0812">Transmembrane</keyword>
<keyword evidence="7 9" id="KW-0811">Translocation</keyword>
<dbReference type="EMBL" id="CP007481">
    <property type="protein sequence ID" value="AHX11754.1"/>
    <property type="molecule type" value="Genomic_DNA"/>
</dbReference>
<evidence type="ECO:0000256" key="8">
    <source>
        <dbReference type="ARBA" id="ARBA00023136"/>
    </source>
</evidence>
<name>X5HKY3_9RICK</name>
<keyword evidence="8 9" id="KW-0472">Membrane</keyword>
<proteinExistence type="inferred from homology"/>
<protein>
    <recommendedName>
        <fullName evidence="9">Protein-export membrane protein SecG</fullName>
    </recommendedName>
</protein>
<accession>X5HKY3</accession>
<dbReference type="AlphaFoldDB" id="X5HKY3"/>
<evidence type="ECO:0000256" key="3">
    <source>
        <dbReference type="ARBA" id="ARBA00022448"/>
    </source>
</evidence>